<protein>
    <submittedName>
        <fullName evidence="4">Uncharacterized protein</fullName>
    </submittedName>
</protein>
<accession>A0A814N7Q7</accession>
<feature type="compositionally biased region" description="Polar residues" evidence="2">
    <location>
        <begin position="7"/>
        <end position="17"/>
    </location>
</feature>
<evidence type="ECO:0000313" key="4">
    <source>
        <dbReference type="EMBL" id="CAF1089029.1"/>
    </source>
</evidence>
<feature type="region of interest" description="Disordered" evidence="2">
    <location>
        <begin position="1"/>
        <end position="23"/>
    </location>
</feature>
<comment type="caution">
    <text evidence="4">The sequence shown here is derived from an EMBL/GenBank/DDBJ whole genome shotgun (WGS) entry which is preliminary data.</text>
</comment>
<evidence type="ECO:0000256" key="1">
    <source>
        <dbReference type="SAM" id="Coils"/>
    </source>
</evidence>
<feature type="coiled-coil region" evidence="1">
    <location>
        <begin position="96"/>
        <end position="123"/>
    </location>
</feature>
<evidence type="ECO:0000256" key="2">
    <source>
        <dbReference type="SAM" id="MobiDB-lite"/>
    </source>
</evidence>
<keyword evidence="5" id="KW-1185">Reference proteome</keyword>
<dbReference type="EMBL" id="CAJNOR010001164">
    <property type="protein sequence ID" value="CAF1089029.1"/>
    <property type="molecule type" value="Genomic_DNA"/>
</dbReference>
<reference evidence="4" key="1">
    <citation type="submission" date="2021-02" db="EMBL/GenBank/DDBJ databases">
        <authorList>
            <person name="Nowell W R."/>
        </authorList>
    </citation>
    <scope>NUCLEOTIDE SEQUENCE</scope>
</reference>
<keyword evidence="1" id="KW-0175">Coiled coil</keyword>
<evidence type="ECO:0000256" key="3">
    <source>
        <dbReference type="SAM" id="Phobius"/>
    </source>
</evidence>
<organism evidence="4 5">
    <name type="scientific">Adineta ricciae</name>
    <name type="common">Rotifer</name>
    <dbReference type="NCBI Taxonomy" id="249248"/>
    <lineage>
        <taxon>Eukaryota</taxon>
        <taxon>Metazoa</taxon>
        <taxon>Spiralia</taxon>
        <taxon>Gnathifera</taxon>
        <taxon>Rotifera</taxon>
        <taxon>Eurotatoria</taxon>
        <taxon>Bdelloidea</taxon>
        <taxon>Adinetida</taxon>
        <taxon>Adinetidae</taxon>
        <taxon>Adineta</taxon>
    </lineage>
</organism>
<proteinExistence type="predicted"/>
<keyword evidence="3" id="KW-0812">Transmembrane</keyword>
<evidence type="ECO:0000313" key="5">
    <source>
        <dbReference type="Proteomes" id="UP000663828"/>
    </source>
</evidence>
<gene>
    <name evidence="4" type="ORF">XAT740_LOCUS17733</name>
</gene>
<dbReference type="Proteomes" id="UP000663828">
    <property type="component" value="Unassembled WGS sequence"/>
</dbReference>
<keyword evidence="3" id="KW-0472">Membrane</keyword>
<name>A0A814N7Q7_ADIRI</name>
<dbReference type="AlphaFoldDB" id="A0A814N7Q7"/>
<sequence length="426" mass="48476">MTDDETSATMATTSVGSDQEDTDNKIQAECMETVNILSERDGWTLLNAPKCSEEELQQEVARYGLENDPQTARFCRFIAVATNFASLKFVERIQRVPELIESIKQLLDEIQREMNEMNEMGTAFKELVHRSNSLILTTQHNMRKMLPDLRNAKDYMDIIVQSLESNSNLPLNEQDRSDIETALNGMCFGTRNLLQLSQKSREQSEKLDQNIRSLQQTVQSKRVIVEGRIDFGEHFKHISQAIAAFGVYQATNALTTNSWQHLSRIPGLIQVGCRIYPPLRPILISVVLGGITVSTISILVKRFWLKHNYRALEILENLFNHLMHLNEANDHFTKYMCDSEANANDVLTNVETLQRQITSTSPRIRRMNQAVCQRASTATNNMIDCIEKILAIDMTGWTSSAVQRVATNQNNTLSVQQLPQLTYECD</sequence>
<keyword evidence="3" id="KW-1133">Transmembrane helix</keyword>
<feature type="transmembrane region" description="Helical" evidence="3">
    <location>
        <begin position="282"/>
        <end position="300"/>
    </location>
</feature>